<keyword evidence="5" id="KW-0539">Nucleus</keyword>
<dbReference type="OrthoDB" id="1114102at2759"/>
<dbReference type="SUPFAM" id="SSF101941">
    <property type="entry name" value="NAC domain"/>
    <property type="match status" value="1"/>
</dbReference>
<dbReference type="Proteomes" id="UP000029120">
    <property type="component" value="Chromosome 6"/>
</dbReference>
<sequence>MAILRIPRSQIPGSRFNPTELELINYLRRRIDRNKKSRYITDLNVYEKEPWLLQHVIHPKFKKNVWFYFVTRKRPAKIKNPNSKRTSRVVGSCRWKTTGLLTDLRDEDGVKVGTMQSIVFKAKIEGKKDEINTGWVMHEFLLDKTGFQEVVLCRIEFKHENKNALYAPRLEPIVIGEADLVENKEKKEEDFLSLTDLESLGISMDLPKHPMSFQEPWFGPCSSETVPNLTAMGQESSYLVNGGIEQHQDFGYCSYQQQNQTLGHFSSMEPQQSYGQGFGGVAHAYQNQYLGQGTNPWQVSMMNQDMAIMTRGMMVHQQEQCLAAQYQQLSMNRGMEQHQDFGSCGQFVGESLGQQQNQFLGQQVTNLSPLGQQQWNVYSGPYLAQPYDQGIVPVTHQDLNSSYLCLAQDLGQNNDLSVVPMETQQAGMEPQQHDSSCFNHNVVEDLATQRQHLGQESNLSLTQQQNQILGHLSPMEQQQNMNQALEEQHYGQVVPESAQLDLGQTIDLPKETQQQDNVVENLPTQLHLETNQETVLPINQGINEPHGDHCSSSTLNESNQQSFDDETALTDQELDSMMDNLRNEEWAKKLGVNTPEEEAELTASLRNCNTYQSLLNYFCPI</sequence>
<keyword evidence="9" id="KW-1185">Reference proteome</keyword>
<protein>
    <recommendedName>
        <fullName evidence="7">NAC domain-containing protein</fullName>
    </recommendedName>
</protein>
<gene>
    <name evidence="8" type="ordered locus">AALP_Aa6g021300</name>
</gene>
<dbReference type="AlphaFoldDB" id="A0A087GLJ1"/>
<organism evidence="8 9">
    <name type="scientific">Arabis alpina</name>
    <name type="common">Alpine rock-cress</name>
    <dbReference type="NCBI Taxonomy" id="50452"/>
    <lineage>
        <taxon>Eukaryota</taxon>
        <taxon>Viridiplantae</taxon>
        <taxon>Streptophyta</taxon>
        <taxon>Embryophyta</taxon>
        <taxon>Tracheophyta</taxon>
        <taxon>Spermatophyta</taxon>
        <taxon>Magnoliopsida</taxon>
        <taxon>eudicotyledons</taxon>
        <taxon>Gunneridae</taxon>
        <taxon>Pentapetalae</taxon>
        <taxon>rosids</taxon>
        <taxon>malvids</taxon>
        <taxon>Brassicales</taxon>
        <taxon>Brassicaceae</taxon>
        <taxon>Arabideae</taxon>
        <taxon>Arabis</taxon>
    </lineage>
</organism>
<evidence type="ECO:0000256" key="4">
    <source>
        <dbReference type="ARBA" id="ARBA00023163"/>
    </source>
</evidence>
<dbReference type="EMBL" id="CM002874">
    <property type="protein sequence ID" value="KFK30743.1"/>
    <property type="molecule type" value="Genomic_DNA"/>
</dbReference>
<feature type="compositionally biased region" description="Polar residues" evidence="6">
    <location>
        <begin position="550"/>
        <end position="562"/>
    </location>
</feature>
<proteinExistence type="predicted"/>
<name>A0A087GLJ1_ARAAL</name>
<comment type="subcellular location">
    <subcellularLocation>
        <location evidence="1">Nucleus</location>
    </subcellularLocation>
</comment>
<dbReference type="GO" id="GO:0003677">
    <property type="term" value="F:DNA binding"/>
    <property type="evidence" value="ECO:0007669"/>
    <property type="project" value="UniProtKB-KW"/>
</dbReference>
<dbReference type="OMA" id="ANDQYKE"/>
<evidence type="ECO:0000256" key="2">
    <source>
        <dbReference type="ARBA" id="ARBA00023015"/>
    </source>
</evidence>
<dbReference type="GO" id="GO:0005634">
    <property type="term" value="C:nucleus"/>
    <property type="evidence" value="ECO:0007669"/>
    <property type="project" value="UniProtKB-SubCell"/>
</dbReference>
<evidence type="ECO:0000256" key="1">
    <source>
        <dbReference type="ARBA" id="ARBA00004123"/>
    </source>
</evidence>
<dbReference type="GO" id="GO:0006355">
    <property type="term" value="P:regulation of DNA-templated transcription"/>
    <property type="evidence" value="ECO:0007669"/>
    <property type="project" value="InterPro"/>
</dbReference>
<dbReference type="Pfam" id="PF02365">
    <property type="entry name" value="NAM"/>
    <property type="match status" value="1"/>
</dbReference>
<dbReference type="InterPro" id="IPR036093">
    <property type="entry name" value="NAC_dom_sf"/>
</dbReference>
<evidence type="ECO:0000256" key="6">
    <source>
        <dbReference type="SAM" id="MobiDB-lite"/>
    </source>
</evidence>
<evidence type="ECO:0000313" key="9">
    <source>
        <dbReference type="Proteomes" id="UP000029120"/>
    </source>
</evidence>
<feature type="region of interest" description="Disordered" evidence="6">
    <location>
        <begin position="545"/>
        <end position="564"/>
    </location>
</feature>
<accession>A0A087GLJ1</accession>
<dbReference type="InterPro" id="IPR003441">
    <property type="entry name" value="NAC-dom"/>
</dbReference>
<feature type="domain" description="NAC" evidence="7">
    <location>
        <begin position="10"/>
        <end position="158"/>
    </location>
</feature>
<keyword evidence="2" id="KW-0805">Transcription regulation</keyword>
<dbReference type="Gene3D" id="2.170.150.80">
    <property type="entry name" value="NAC domain"/>
    <property type="match status" value="1"/>
</dbReference>
<evidence type="ECO:0000256" key="5">
    <source>
        <dbReference type="ARBA" id="ARBA00023242"/>
    </source>
</evidence>
<keyword evidence="3" id="KW-0238">DNA-binding</keyword>
<dbReference type="Gramene" id="KFK30743">
    <property type="protein sequence ID" value="KFK30743"/>
    <property type="gene ID" value="AALP_AA6G021300"/>
</dbReference>
<dbReference type="PROSITE" id="PS51005">
    <property type="entry name" value="NAC"/>
    <property type="match status" value="1"/>
</dbReference>
<reference evidence="9" key="1">
    <citation type="journal article" date="2015" name="Nat. Plants">
        <title>Genome expansion of Arabis alpina linked with retrotransposition and reduced symmetric DNA methylation.</title>
        <authorList>
            <person name="Willing E.M."/>
            <person name="Rawat V."/>
            <person name="Mandakova T."/>
            <person name="Maumus F."/>
            <person name="James G.V."/>
            <person name="Nordstroem K.J."/>
            <person name="Becker C."/>
            <person name="Warthmann N."/>
            <person name="Chica C."/>
            <person name="Szarzynska B."/>
            <person name="Zytnicki M."/>
            <person name="Albani M.C."/>
            <person name="Kiefer C."/>
            <person name="Bergonzi S."/>
            <person name="Castaings L."/>
            <person name="Mateos J.L."/>
            <person name="Berns M.C."/>
            <person name="Bujdoso N."/>
            <person name="Piofczyk T."/>
            <person name="de Lorenzo L."/>
            <person name="Barrero-Sicilia C."/>
            <person name="Mateos I."/>
            <person name="Piednoel M."/>
            <person name="Hagmann J."/>
            <person name="Chen-Min-Tao R."/>
            <person name="Iglesias-Fernandez R."/>
            <person name="Schuster S.C."/>
            <person name="Alonso-Blanco C."/>
            <person name="Roudier F."/>
            <person name="Carbonero P."/>
            <person name="Paz-Ares J."/>
            <person name="Davis S.J."/>
            <person name="Pecinka A."/>
            <person name="Quesneville H."/>
            <person name="Colot V."/>
            <person name="Lysak M.A."/>
            <person name="Weigel D."/>
            <person name="Coupland G."/>
            <person name="Schneeberger K."/>
        </authorList>
    </citation>
    <scope>NUCLEOTIDE SEQUENCE [LARGE SCALE GENOMIC DNA]</scope>
    <source>
        <strain evidence="9">cv. Pajares</strain>
    </source>
</reference>
<evidence type="ECO:0000313" key="8">
    <source>
        <dbReference type="EMBL" id="KFK30743.1"/>
    </source>
</evidence>
<keyword evidence="4" id="KW-0804">Transcription</keyword>
<dbReference type="PANTHER" id="PTHR31989">
    <property type="entry name" value="NAC DOMAIN-CONTAINING PROTEIN 82-RELATED"/>
    <property type="match status" value="1"/>
</dbReference>
<evidence type="ECO:0000256" key="3">
    <source>
        <dbReference type="ARBA" id="ARBA00023125"/>
    </source>
</evidence>
<evidence type="ECO:0000259" key="7">
    <source>
        <dbReference type="PROSITE" id="PS51005"/>
    </source>
</evidence>